<protein>
    <recommendedName>
        <fullName evidence="14">Chromatin modification-related protein</fullName>
    </recommendedName>
</protein>
<evidence type="ECO:0000259" key="16">
    <source>
        <dbReference type="PROSITE" id="PS50016"/>
    </source>
</evidence>
<evidence type="ECO:0000256" key="2">
    <source>
        <dbReference type="ARBA" id="ARBA00010210"/>
    </source>
</evidence>
<feature type="site" description="Histone H3K4me3 binding" evidence="11">
    <location>
        <position position="378"/>
    </location>
</feature>
<keyword evidence="9" id="KW-0804">Transcription</keyword>
<gene>
    <name evidence="17" type="ORF">OBBRIDRAFT_822978</name>
</gene>
<dbReference type="InterPro" id="IPR019787">
    <property type="entry name" value="Znf_PHD-finger"/>
</dbReference>
<keyword evidence="18" id="KW-1185">Reference proteome</keyword>
<keyword evidence="8" id="KW-0805">Transcription regulation</keyword>
<feature type="binding site" evidence="12">
    <location>
        <position position="403"/>
    </location>
    <ligand>
        <name>Zn(2+)</name>
        <dbReference type="ChEBI" id="CHEBI:29105"/>
        <label>1</label>
    </ligand>
</feature>
<dbReference type="GO" id="GO:0006325">
    <property type="term" value="P:chromatin organization"/>
    <property type="evidence" value="ECO:0007669"/>
    <property type="project" value="UniProtKB-KW"/>
</dbReference>
<comment type="subcellular location">
    <subcellularLocation>
        <location evidence="1 14">Nucleus</location>
    </subcellularLocation>
</comment>
<comment type="domain">
    <text evidence="14">The PHD-type zinc finger mediates the binding to H3K4me3.</text>
</comment>
<evidence type="ECO:0000313" key="17">
    <source>
        <dbReference type="EMBL" id="OCH95256.1"/>
    </source>
</evidence>
<dbReference type="GO" id="GO:0005634">
    <property type="term" value="C:nucleus"/>
    <property type="evidence" value="ECO:0007669"/>
    <property type="project" value="UniProtKB-SubCell"/>
</dbReference>
<keyword evidence="4 12" id="KW-0479">Metal-binding</keyword>
<feature type="site" description="Histone H3K4me3 binding" evidence="11">
    <location>
        <position position="401"/>
    </location>
</feature>
<dbReference type="PROSITE" id="PS50016">
    <property type="entry name" value="ZF_PHD_2"/>
    <property type="match status" value="1"/>
</dbReference>
<dbReference type="OrthoDB" id="5411773at2759"/>
<accession>A0A8E2J5T8</accession>
<dbReference type="Pfam" id="PF12998">
    <property type="entry name" value="ING"/>
    <property type="match status" value="2"/>
</dbReference>
<dbReference type="EMBL" id="KV722337">
    <property type="protein sequence ID" value="OCH95256.1"/>
    <property type="molecule type" value="Genomic_DNA"/>
</dbReference>
<keyword evidence="5 13" id="KW-0863">Zinc-finger</keyword>
<feature type="binding site" evidence="12">
    <location>
        <position position="419"/>
    </location>
    <ligand>
        <name>Zn(2+)</name>
        <dbReference type="ChEBI" id="CHEBI:29105"/>
        <label>2</label>
    </ligand>
</feature>
<evidence type="ECO:0000256" key="6">
    <source>
        <dbReference type="ARBA" id="ARBA00022833"/>
    </source>
</evidence>
<dbReference type="AlphaFoldDB" id="A0A8E2J5T8"/>
<keyword evidence="10 14" id="KW-0539">Nucleus</keyword>
<dbReference type="SMART" id="SM00249">
    <property type="entry name" value="PHD"/>
    <property type="match status" value="1"/>
</dbReference>
<keyword evidence="7 14" id="KW-0156">Chromatin regulator</keyword>
<dbReference type="CDD" id="cd15505">
    <property type="entry name" value="PHD_ING"/>
    <property type="match status" value="1"/>
</dbReference>
<dbReference type="GO" id="GO:0008270">
    <property type="term" value="F:zinc ion binding"/>
    <property type="evidence" value="ECO:0007669"/>
    <property type="project" value="UniProtKB-KW"/>
</dbReference>
<comment type="subunit">
    <text evidence="14">Component of an histone acetyltransferase complex. Interacts with H3K4me3 and to a lesser extent with H3K4me2.</text>
</comment>
<evidence type="ECO:0000256" key="7">
    <source>
        <dbReference type="ARBA" id="ARBA00022853"/>
    </source>
</evidence>
<feature type="region of interest" description="Disordered" evidence="15">
    <location>
        <begin position="171"/>
        <end position="198"/>
    </location>
</feature>
<comment type="function">
    <text evidence="14">Component of an histone acetyltransferase complex.</text>
</comment>
<feature type="domain" description="PHD-type" evidence="16">
    <location>
        <begin position="376"/>
        <end position="425"/>
    </location>
</feature>
<feature type="binding site" evidence="12">
    <location>
        <position position="406"/>
    </location>
    <ligand>
        <name>Zn(2+)</name>
        <dbReference type="ChEBI" id="CHEBI:29105"/>
        <label>1</label>
    </ligand>
</feature>
<proteinExistence type="inferred from homology"/>
<keyword evidence="3" id="KW-0341">Growth regulation</keyword>
<dbReference type="InterPro" id="IPR013083">
    <property type="entry name" value="Znf_RING/FYVE/PHD"/>
</dbReference>
<feature type="binding site" evidence="12">
    <location>
        <position position="392"/>
    </location>
    <ligand>
        <name>Zn(2+)</name>
        <dbReference type="ChEBI" id="CHEBI:29105"/>
        <label>2</label>
    </ligand>
</feature>
<dbReference type="PROSITE" id="PS01359">
    <property type="entry name" value="ZF_PHD_1"/>
    <property type="match status" value="1"/>
</dbReference>
<feature type="binding site" evidence="12">
    <location>
        <position position="397"/>
    </location>
    <ligand>
        <name>Zn(2+)</name>
        <dbReference type="ChEBI" id="CHEBI:29105"/>
        <label>2</label>
    </ligand>
</feature>
<dbReference type="SUPFAM" id="SSF57903">
    <property type="entry name" value="FYVE/PHD zinc finger"/>
    <property type="match status" value="1"/>
</dbReference>
<feature type="compositionally biased region" description="Low complexity" evidence="15">
    <location>
        <begin position="42"/>
        <end position="57"/>
    </location>
</feature>
<comment type="similarity">
    <text evidence="2 14">Belongs to the ING family.</text>
</comment>
<dbReference type="InterPro" id="IPR028651">
    <property type="entry name" value="ING_fam"/>
</dbReference>
<evidence type="ECO:0000256" key="9">
    <source>
        <dbReference type="ARBA" id="ARBA00023163"/>
    </source>
</evidence>
<reference evidence="17 18" key="1">
    <citation type="submission" date="2016-07" db="EMBL/GenBank/DDBJ databases">
        <title>Draft genome of the white-rot fungus Obba rivulosa 3A-2.</title>
        <authorList>
            <consortium name="DOE Joint Genome Institute"/>
            <person name="Miettinen O."/>
            <person name="Riley R."/>
            <person name="Acob R."/>
            <person name="Barry K."/>
            <person name="Cullen D."/>
            <person name="De Vries R."/>
            <person name="Hainaut M."/>
            <person name="Hatakka A."/>
            <person name="Henrissat B."/>
            <person name="Hilden K."/>
            <person name="Kuo R."/>
            <person name="Labutti K."/>
            <person name="Lipzen A."/>
            <person name="Makela M.R."/>
            <person name="Sandor L."/>
            <person name="Spatafora J.W."/>
            <person name="Grigoriev I.V."/>
            <person name="Hibbett D.S."/>
        </authorList>
    </citation>
    <scope>NUCLEOTIDE SEQUENCE [LARGE SCALE GENOMIC DNA]</scope>
    <source>
        <strain evidence="17 18">3A-2</strain>
    </source>
</reference>
<feature type="binding site" evidence="12">
    <location>
        <position position="422"/>
    </location>
    <ligand>
        <name>Zn(2+)</name>
        <dbReference type="ChEBI" id="CHEBI:29105"/>
        <label>2</label>
    </ligand>
</feature>
<evidence type="ECO:0000256" key="3">
    <source>
        <dbReference type="ARBA" id="ARBA00022604"/>
    </source>
</evidence>
<evidence type="ECO:0000256" key="4">
    <source>
        <dbReference type="ARBA" id="ARBA00022723"/>
    </source>
</evidence>
<dbReference type="Gene3D" id="3.30.40.10">
    <property type="entry name" value="Zinc/RING finger domain, C3HC4 (zinc finger)"/>
    <property type="match status" value="1"/>
</dbReference>
<sequence>MSHRTPRSRKRRRSQAVAEPAEEAAAELEKQVEDEIDAADGEASAPRAEPEAENNAEPTKEQVIWEAFREEHYELLEQLPLSLHRSFTLMRELDQQVIDYRTQLLPTLKDYIVLRQKIHSEKMQERAALEESNGKVEETQTEDAMMIDSIKQSDEAAAVDALQELANGRAYRPARPDGSQTPTILTPPMPNGAAESGQSSRGMLTRVAQLAEEVLRASNEKVNVARFAYDLVDRYIRDLDRAIKEQESSLTLGVRPGTHLANIMLLEPTLPRSTRGSGASQSPVDMGVDVARAPELGIQQEQDINIGVVSVEPASEGATTRRKKGRSGRKSTPKDAEAAKSVQAVQEARKSLKLTVPPLASIALYSNEMPIDPNEPRYCYCNQVSFGEMIACDNPECPREWFHLGCVGLKQAPKGKWFCRDCAEALAQAQTSRRKAR</sequence>
<dbReference type="GO" id="GO:0000785">
    <property type="term" value="C:chromatin"/>
    <property type="evidence" value="ECO:0007669"/>
    <property type="project" value="UniProtKB-ARBA"/>
</dbReference>
<evidence type="ECO:0000256" key="13">
    <source>
        <dbReference type="PROSITE-ProRule" id="PRU00146"/>
    </source>
</evidence>
<dbReference type="InterPro" id="IPR011011">
    <property type="entry name" value="Znf_FYVE_PHD"/>
</dbReference>
<feature type="region of interest" description="Disordered" evidence="15">
    <location>
        <begin position="310"/>
        <end position="341"/>
    </location>
</feature>
<feature type="compositionally biased region" description="Basic residues" evidence="15">
    <location>
        <begin position="320"/>
        <end position="331"/>
    </location>
</feature>
<dbReference type="InterPro" id="IPR024610">
    <property type="entry name" value="ING_N_histone-binding"/>
</dbReference>
<dbReference type="InterPro" id="IPR001965">
    <property type="entry name" value="Znf_PHD"/>
</dbReference>
<evidence type="ECO:0000256" key="14">
    <source>
        <dbReference type="RuleBase" id="RU361213"/>
    </source>
</evidence>
<evidence type="ECO:0000256" key="1">
    <source>
        <dbReference type="ARBA" id="ARBA00004123"/>
    </source>
</evidence>
<dbReference type="Proteomes" id="UP000250043">
    <property type="component" value="Unassembled WGS sequence"/>
</dbReference>
<dbReference type="SMART" id="SM01408">
    <property type="entry name" value="ING"/>
    <property type="match status" value="1"/>
</dbReference>
<feature type="binding site" evidence="12">
    <location>
        <position position="381"/>
    </location>
    <ligand>
        <name>Zn(2+)</name>
        <dbReference type="ChEBI" id="CHEBI:29105"/>
        <label>1</label>
    </ligand>
</feature>
<feature type="region of interest" description="Disordered" evidence="15">
    <location>
        <begin position="1"/>
        <end position="59"/>
    </location>
</feature>
<dbReference type="PANTHER" id="PTHR10333">
    <property type="entry name" value="INHIBITOR OF GROWTH PROTEIN"/>
    <property type="match status" value="1"/>
</dbReference>
<dbReference type="Gene3D" id="6.10.140.1740">
    <property type="match status" value="1"/>
</dbReference>
<feature type="site" description="Histone H3K4me3 binding" evidence="11">
    <location>
        <position position="393"/>
    </location>
</feature>
<evidence type="ECO:0000256" key="5">
    <source>
        <dbReference type="ARBA" id="ARBA00022771"/>
    </source>
</evidence>
<evidence type="ECO:0000256" key="10">
    <source>
        <dbReference type="ARBA" id="ARBA00023242"/>
    </source>
</evidence>
<evidence type="ECO:0000313" key="18">
    <source>
        <dbReference type="Proteomes" id="UP000250043"/>
    </source>
</evidence>
<evidence type="ECO:0000256" key="8">
    <source>
        <dbReference type="ARBA" id="ARBA00023015"/>
    </source>
</evidence>
<evidence type="ECO:0000256" key="11">
    <source>
        <dbReference type="PIRSR" id="PIRSR628651-50"/>
    </source>
</evidence>
<feature type="binding site" evidence="12">
    <location>
        <position position="379"/>
    </location>
    <ligand>
        <name>Zn(2+)</name>
        <dbReference type="ChEBI" id="CHEBI:29105"/>
        <label>1</label>
    </ligand>
</feature>
<feature type="site" description="Histone H3K4me3 binding" evidence="11">
    <location>
        <position position="389"/>
    </location>
</feature>
<dbReference type="FunFam" id="3.30.40.10:FF:000021">
    <property type="entry name" value="Inhibitor of growth 2b"/>
    <property type="match status" value="1"/>
</dbReference>
<evidence type="ECO:0000256" key="12">
    <source>
        <dbReference type="PIRSR" id="PIRSR628651-51"/>
    </source>
</evidence>
<feature type="compositionally biased region" description="Basic residues" evidence="15">
    <location>
        <begin position="1"/>
        <end position="14"/>
    </location>
</feature>
<dbReference type="InterPro" id="IPR019786">
    <property type="entry name" value="Zinc_finger_PHD-type_CS"/>
</dbReference>
<evidence type="ECO:0000256" key="15">
    <source>
        <dbReference type="SAM" id="MobiDB-lite"/>
    </source>
</evidence>
<name>A0A8E2J5T8_9APHY</name>
<keyword evidence="6 12" id="KW-0862">Zinc</keyword>
<organism evidence="17 18">
    <name type="scientific">Obba rivulosa</name>
    <dbReference type="NCBI Taxonomy" id="1052685"/>
    <lineage>
        <taxon>Eukaryota</taxon>
        <taxon>Fungi</taxon>
        <taxon>Dikarya</taxon>
        <taxon>Basidiomycota</taxon>
        <taxon>Agaricomycotina</taxon>
        <taxon>Agaricomycetes</taxon>
        <taxon>Polyporales</taxon>
        <taxon>Gelatoporiaceae</taxon>
        <taxon>Obba</taxon>
    </lineage>
</organism>
<dbReference type="PANTHER" id="PTHR10333:SF103">
    <property type="entry name" value="INHIBITOR OF GROWTH PROTEIN 3"/>
    <property type="match status" value="1"/>
</dbReference>